<keyword evidence="6" id="KW-1185">Reference proteome</keyword>
<evidence type="ECO:0000259" key="4">
    <source>
        <dbReference type="PROSITE" id="PS50118"/>
    </source>
</evidence>
<dbReference type="PROSITE" id="PS50118">
    <property type="entry name" value="HMG_BOX_2"/>
    <property type="match status" value="1"/>
</dbReference>
<dbReference type="GO" id="GO:0003677">
    <property type="term" value="F:DNA binding"/>
    <property type="evidence" value="ECO:0007669"/>
    <property type="project" value="UniProtKB-UniRule"/>
</dbReference>
<evidence type="ECO:0000256" key="2">
    <source>
        <dbReference type="PROSITE-ProRule" id="PRU00267"/>
    </source>
</evidence>
<dbReference type="GeneID" id="28993917"/>
<feature type="region of interest" description="Disordered" evidence="3">
    <location>
        <begin position="1"/>
        <end position="53"/>
    </location>
</feature>
<dbReference type="InterPro" id="IPR050342">
    <property type="entry name" value="HMGB"/>
</dbReference>
<dbReference type="PANTHER" id="PTHR48112:SF22">
    <property type="entry name" value="MITOCHONDRIAL TRANSCRIPTION FACTOR A, ISOFORM B"/>
    <property type="match status" value="1"/>
</dbReference>
<feature type="compositionally biased region" description="Basic residues" evidence="3">
    <location>
        <begin position="12"/>
        <end position="21"/>
    </location>
</feature>
<protein>
    <recommendedName>
        <fullName evidence="4">HMG box domain-containing protein</fullName>
    </recommendedName>
</protein>
<dbReference type="AlphaFoldDB" id="A0A167JIS0"/>
<dbReference type="SMART" id="SM00398">
    <property type="entry name" value="HMG"/>
    <property type="match status" value="1"/>
</dbReference>
<dbReference type="InterPro" id="IPR009071">
    <property type="entry name" value="HMG_box_dom"/>
</dbReference>
<evidence type="ECO:0000313" key="5">
    <source>
        <dbReference type="EMBL" id="OAD66048.1"/>
    </source>
</evidence>
<dbReference type="GO" id="GO:0005634">
    <property type="term" value="C:nucleus"/>
    <property type="evidence" value="ECO:0007669"/>
    <property type="project" value="UniProtKB-UniRule"/>
</dbReference>
<feature type="compositionally biased region" description="Pro residues" evidence="3">
    <location>
        <begin position="36"/>
        <end position="48"/>
    </location>
</feature>
<dbReference type="RefSeq" id="XP_018284088.1">
    <property type="nucleotide sequence ID" value="XM_018433011.1"/>
</dbReference>
<keyword evidence="2" id="KW-0539">Nucleus</keyword>
<dbReference type="STRING" id="763407.A0A167JIS0"/>
<feature type="DNA-binding region" description="HMG box" evidence="2">
    <location>
        <begin position="101"/>
        <end position="169"/>
    </location>
</feature>
<dbReference type="OrthoDB" id="1919336at2759"/>
<evidence type="ECO:0000256" key="3">
    <source>
        <dbReference type="SAM" id="MobiDB-lite"/>
    </source>
</evidence>
<dbReference type="Pfam" id="PF00505">
    <property type="entry name" value="HMG_box"/>
    <property type="match status" value="1"/>
</dbReference>
<dbReference type="PANTHER" id="PTHR48112">
    <property type="entry name" value="HIGH MOBILITY GROUP PROTEIN DSP1"/>
    <property type="match status" value="1"/>
</dbReference>
<name>A0A167JIS0_PHYB8</name>
<feature type="domain" description="HMG box" evidence="4">
    <location>
        <begin position="101"/>
        <end position="169"/>
    </location>
</feature>
<reference evidence="6" key="1">
    <citation type="submission" date="2015-06" db="EMBL/GenBank/DDBJ databases">
        <title>Expansion of signal transduction pathways in fungi by whole-genome duplication.</title>
        <authorList>
            <consortium name="DOE Joint Genome Institute"/>
            <person name="Corrochano L.M."/>
            <person name="Kuo A."/>
            <person name="Marcet-Houben M."/>
            <person name="Polaino S."/>
            <person name="Salamov A."/>
            <person name="Villalobos J.M."/>
            <person name="Alvarez M.I."/>
            <person name="Avalos J."/>
            <person name="Benito E.P."/>
            <person name="Benoit I."/>
            <person name="Burger G."/>
            <person name="Camino L.P."/>
            <person name="Canovas D."/>
            <person name="Cerda-Olmedo E."/>
            <person name="Cheng J.-F."/>
            <person name="Dominguez A."/>
            <person name="Elias M."/>
            <person name="Eslava A.P."/>
            <person name="Glaser F."/>
            <person name="Grimwood J."/>
            <person name="Gutierrez G."/>
            <person name="Heitman J."/>
            <person name="Henrissat B."/>
            <person name="Iturriaga E.A."/>
            <person name="Lang B.F."/>
            <person name="Lavin J.L."/>
            <person name="Lee S."/>
            <person name="Li W."/>
            <person name="Lindquist E."/>
            <person name="Lopez-Garcia S."/>
            <person name="Luque E.M."/>
            <person name="Marcos A.T."/>
            <person name="Martin J."/>
            <person name="McCluskey K."/>
            <person name="Medina H.R."/>
            <person name="Miralles-Duran A."/>
            <person name="Miyazaki A."/>
            <person name="Munoz-Torres E."/>
            <person name="Oguiza J.A."/>
            <person name="Ohm R."/>
            <person name="Olmedo M."/>
            <person name="Orejas M."/>
            <person name="Ortiz-Castellanos L."/>
            <person name="Pisabarro A.G."/>
            <person name="Rodriguez-Romero J."/>
            <person name="Ruiz-Herrera J."/>
            <person name="Ruiz-Vazquez R."/>
            <person name="Sanz C."/>
            <person name="Schackwitz W."/>
            <person name="Schmutz J."/>
            <person name="Shahriari M."/>
            <person name="Shelest E."/>
            <person name="Silva-Franco F."/>
            <person name="Soanes D."/>
            <person name="Syed K."/>
            <person name="Tagua V.G."/>
            <person name="Talbot N.J."/>
            <person name="Thon M."/>
            <person name="De vries R.P."/>
            <person name="Wiebenga A."/>
            <person name="Yadav J.S."/>
            <person name="Braun E.L."/>
            <person name="Baker S."/>
            <person name="Garre V."/>
            <person name="Horwitz B."/>
            <person name="Torres-Martinez S."/>
            <person name="Idnurm A."/>
            <person name="Herrera-Estrella A."/>
            <person name="Gabaldon T."/>
            <person name="Grigoriev I.V."/>
        </authorList>
    </citation>
    <scope>NUCLEOTIDE SEQUENCE [LARGE SCALE GENOMIC DNA]</scope>
    <source>
        <strain evidence="6">NRRL 1555(-)</strain>
    </source>
</reference>
<proteinExistence type="predicted"/>
<dbReference type="Gene3D" id="1.10.30.10">
    <property type="entry name" value="High mobility group box domain"/>
    <property type="match status" value="1"/>
</dbReference>
<dbReference type="EMBL" id="KV441006">
    <property type="protein sequence ID" value="OAD66048.1"/>
    <property type="molecule type" value="Genomic_DNA"/>
</dbReference>
<dbReference type="SUPFAM" id="SSF47095">
    <property type="entry name" value="HMG-box"/>
    <property type="match status" value="1"/>
</dbReference>
<sequence length="175" mass="20561">MADSSSQSTSHTKPKSARKKGVTSTRQYESWTGRPSPSPDPPGSPHGQPPARRRRRLGDFDQIYRAFAAFESTLKQVDIRAILGRPIRRRQRRRPRDPNLPKRNAHSYAHFTKTNYAIVKADIPNINQRDVFRTLGQRWRALSAEDKERYVTMAQNDRVRYLREMEEYRRRFPNP</sequence>
<feature type="compositionally biased region" description="Polar residues" evidence="3">
    <location>
        <begin position="1"/>
        <end position="11"/>
    </location>
</feature>
<evidence type="ECO:0000256" key="1">
    <source>
        <dbReference type="ARBA" id="ARBA00023125"/>
    </source>
</evidence>
<keyword evidence="1 2" id="KW-0238">DNA-binding</keyword>
<dbReference type="VEuPathDB" id="FungiDB:PHYBLDRAFT_152852"/>
<dbReference type="Proteomes" id="UP000077315">
    <property type="component" value="Unassembled WGS sequence"/>
</dbReference>
<accession>A0A167JIS0</accession>
<gene>
    <name evidence="5" type="ORF">PHYBLDRAFT_152852</name>
</gene>
<evidence type="ECO:0000313" key="6">
    <source>
        <dbReference type="Proteomes" id="UP000077315"/>
    </source>
</evidence>
<dbReference type="InParanoid" id="A0A167JIS0"/>
<dbReference type="InterPro" id="IPR036910">
    <property type="entry name" value="HMG_box_dom_sf"/>
</dbReference>
<organism evidence="5 6">
    <name type="scientific">Phycomyces blakesleeanus (strain ATCC 8743b / DSM 1359 / FGSC 10004 / NBRC 33097 / NRRL 1555)</name>
    <dbReference type="NCBI Taxonomy" id="763407"/>
    <lineage>
        <taxon>Eukaryota</taxon>
        <taxon>Fungi</taxon>
        <taxon>Fungi incertae sedis</taxon>
        <taxon>Mucoromycota</taxon>
        <taxon>Mucoromycotina</taxon>
        <taxon>Mucoromycetes</taxon>
        <taxon>Mucorales</taxon>
        <taxon>Phycomycetaceae</taxon>
        <taxon>Phycomyces</taxon>
    </lineage>
</organism>